<dbReference type="Pfam" id="PF05402">
    <property type="entry name" value="PqqD"/>
    <property type="match status" value="1"/>
</dbReference>
<dbReference type="RefSeq" id="WP_209646313.1">
    <property type="nucleotide sequence ID" value="NZ_JAGINW010000001.1"/>
</dbReference>
<dbReference type="EMBL" id="JAGINW010000001">
    <property type="protein sequence ID" value="MBP2329557.1"/>
    <property type="molecule type" value="Genomic_DNA"/>
</dbReference>
<proteinExistence type="predicted"/>
<reference evidence="1 2" key="1">
    <citation type="submission" date="2021-03" db="EMBL/GenBank/DDBJ databases">
        <title>Sequencing the genomes of 1000 actinobacteria strains.</title>
        <authorList>
            <person name="Klenk H.-P."/>
        </authorList>
    </citation>
    <scope>NUCLEOTIDE SEQUENCE [LARGE SCALE GENOMIC DNA]</scope>
    <source>
        <strain evidence="1 2">DSM 46670</strain>
    </source>
</reference>
<evidence type="ECO:0000313" key="1">
    <source>
        <dbReference type="EMBL" id="MBP2329557.1"/>
    </source>
</evidence>
<evidence type="ECO:0000313" key="2">
    <source>
        <dbReference type="Proteomes" id="UP001519332"/>
    </source>
</evidence>
<dbReference type="NCBIfam" id="NF033530">
    <property type="entry name" value="lasso_PqqD_Strm"/>
    <property type="match status" value="1"/>
</dbReference>
<comment type="caution">
    <text evidence="1">The sequence shown here is derived from an EMBL/GenBank/DDBJ whole genome shotgun (WGS) entry which is preliminary data.</text>
</comment>
<dbReference type="InterPro" id="IPR008792">
    <property type="entry name" value="PQQD"/>
</dbReference>
<sequence length="87" mass="9377">MAFTLRDNVSAVETDYGMVLLDEDSGDYWNLNPSGAVVLQALLDSGNLDAATIELAQQFAVDHATALEDARALLTALRSARLVTEHD</sequence>
<protein>
    <recommendedName>
        <fullName evidence="3">Lasso peptide biosynthesis PqqD family chaperone</fullName>
    </recommendedName>
</protein>
<name>A0ABS4TYT5_9PSEU</name>
<keyword evidence="2" id="KW-1185">Reference proteome</keyword>
<evidence type="ECO:0008006" key="3">
    <source>
        <dbReference type="Google" id="ProtNLM"/>
    </source>
</evidence>
<dbReference type="Proteomes" id="UP001519332">
    <property type="component" value="Unassembled WGS sequence"/>
</dbReference>
<gene>
    <name evidence="1" type="ORF">JOF56_009942</name>
</gene>
<organism evidence="1 2">
    <name type="scientific">Kibdelosporangium banguiense</name>
    <dbReference type="NCBI Taxonomy" id="1365924"/>
    <lineage>
        <taxon>Bacteria</taxon>
        <taxon>Bacillati</taxon>
        <taxon>Actinomycetota</taxon>
        <taxon>Actinomycetes</taxon>
        <taxon>Pseudonocardiales</taxon>
        <taxon>Pseudonocardiaceae</taxon>
        <taxon>Kibdelosporangium</taxon>
    </lineage>
</organism>
<accession>A0ABS4TYT5</accession>
<dbReference type="InterPro" id="IPR041881">
    <property type="entry name" value="PqqD_sf"/>
</dbReference>
<dbReference type="Gene3D" id="1.10.10.1150">
    <property type="entry name" value="Coenzyme PQQ synthesis protein D (PqqD)"/>
    <property type="match status" value="1"/>
</dbReference>